<dbReference type="AlphaFoldDB" id="A0A1I7UHA4"/>
<feature type="region of interest" description="Disordered" evidence="1">
    <location>
        <begin position="57"/>
        <end position="93"/>
    </location>
</feature>
<evidence type="ECO:0000256" key="2">
    <source>
        <dbReference type="SAM" id="SignalP"/>
    </source>
</evidence>
<evidence type="ECO:0000256" key="1">
    <source>
        <dbReference type="SAM" id="MobiDB-lite"/>
    </source>
</evidence>
<feature type="chain" id="PRO_5009308930" evidence="2">
    <location>
        <begin position="20"/>
        <end position="122"/>
    </location>
</feature>
<protein>
    <submittedName>
        <fullName evidence="4">Uncharacterized protein</fullName>
    </submittedName>
</protein>
<reference evidence="4" key="1">
    <citation type="submission" date="2016-11" db="UniProtKB">
        <authorList>
            <consortium name="WormBaseParasite"/>
        </authorList>
    </citation>
    <scope>IDENTIFICATION</scope>
</reference>
<evidence type="ECO:0000313" key="4">
    <source>
        <dbReference type="WBParaSite" id="Csp11.Scaffold629.g9317.t1"/>
    </source>
</evidence>
<dbReference type="WBParaSite" id="Csp11.Scaffold629.g9317.t1">
    <property type="protein sequence ID" value="Csp11.Scaffold629.g9317.t1"/>
    <property type="gene ID" value="Csp11.Scaffold629.g9317"/>
</dbReference>
<accession>A0A1I7UHA4</accession>
<sequence>MKLSLVLLALVAFIVVVDARKHFLQDAVKRTTRSAPLPSKAPGQVLGDVKDVVKRTTRSAPLPSKAPGAQKDIPQQKRVTLADGATPVPPSSNMFSEMGKLMADFLKKLFAAGKSSFADDKA</sequence>
<evidence type="ECO:0000313" key="3">
    <source>
        <dbReference type="Proteomes" id="UP000095282"/>
    </source>
</evidence>
<keyword evidence="2" id="KW-0732">Signal</keyword>
<dbReference type="Proteomes" id="UP000095282">
    <property type="component" value="Unplaced"/>
</dbReference>
<keyword evidence="3" id="KW-1185">Reference proteome</keyword>
<organism evidence="3 4">
    <name type="scientific">Caenorhabditis tropicalis</name>
    <dbReference type="NCBI Taxonomy" id="1561998"/>
    <lineage>
        <taxon>Eukaryota</taxon>
        <taxon>Metazoa</taxon>
        <taxon>Ecdysozoa</taxon>
        <taxon>Nematoda</taxon>
        <taxon>Chromadorea</taxon>
        <taxon>Rhabditida</taxon>
        <taxon>Rhabditina</taxon>
        <taxon>Rhabditomorpha</taxon>
        <taxon>Rhabditoidea</taxon>
        <taxon>Rhabditidae</taxon>
        <taxon>Peloderinae</taxon>
        <taxon>Caenorhabditis</taxon>
    </lineage>
</organism>
<proteinExistence type="predicted"/>
<feature type="signal peptide" evidence="2">
    <location>
        <begin position="1"/>
        <end position="19"/>
    </location>
</feature>
<name>A0A1I7UHA4_9PELO</name>